<gene>
    <name evidence="4" type="ORF">BCR39DRAFT_535210</name>
</gene>
<dbReference type="InterPro" id="IPR037282">
    <property type="entry name" value="CapZ_alpha/beta"/>
</dbReference>
<reference evidence="4 5" key="1">
    <citation type="submission" date="2016-07" db="EMBL/GenBank/DDBJ databases">
        <title>Pervasive Adenine N6-methylation of Active Genes in Fungi.</title>
        <authorList>
            <consortium name="DOE Joint Genome Institute"/>
            <person name="Mondo S.J."/>
            <person name="Dannebaum R.O."/>
            <person name="Kuo R.C."/>
            <person name="Labutti K."/>
            <person name="Haridas S."/>
            <person name="Kuo A."/>
            <person name="Salamov A."/>
            <person name="Ahrendt S.R."/>
            <person name="Lipzen A."/>
            <person name="Sullivan W."/>
            <person name="Andreopoulos W.B."/>
            <person name="Clum A."/>
            <person name="Lindquist E."/>
            <person name="Daum C."/>
            <person name="Ramamoorthy G.K."/>
            <person name="Gryganskyi A."/>
            <person name="Culley D."/>
            <person name="Magnuson J.K."/>
            <person name="James T.Y."/>
            <person name="O'Malley M.A."/>
            <person name="Stajich J.E."/>
            <person name="Spatafora J.W."/>
            <person name="Visel A."/>
            <person name="Grigoriev I.V."/>
        </authorList>
    </citation>
    <scope>NUCLEOTIDE SEQUENCE [LARGE SCALE GENOMIC DNA]</scope>
    <source>
        <strain evidence="4 5">68-887.2</strain>
    </source>
</reference>
<organism evidence="4 5">
    <name type="scientific">Naematelia encephala</name>
    <dbReference type="NCBI Taxonomy" id="71784"/>
    <lineage>
        <taxon>Eukaryota</taxon>
        <taxon>Fungi</taxon>
        <taxon>Dikarya</taxon>
        <taxon>Basidiomycota</taxon>
        <taxon>Agaricomycotina</taxon>
        <taxon>Tremellomycetes</taxon>
        <taxon>Tremellales</taxon>
        <taxon>Naemateliaceae</taxon>
        <taxon>Naematelia</taxon>
    </lineage>
</organism>
<dbReference type="GO" id="GO:0008290">
    <property type="term" value="C:F-actin capping protein complex"/>
    <property type="evidence" value="ECO:0007669"/>
    <property type="project" value="InterPro"/>
</dbReference>
<sequence>MAELSLEEKCNLASKLVEQAPPGQVNDVINDIRAIIGNDEALMPYIRPALRTYILTQLTVVEHPASGDVPVHTSLLSEATILPGSTAEKERFIDAEGGRSFAFDHINMTISEYEPYELPAEEAAFRAELAKSLAAYCKNHFPSGSSSVSSSQYPLLPPAPPAPVPAPVSEEPVTDVVPEQLNTGDAEPAPTPAVGDVEVKQEEVVAPGGLEKLDEEVEKAKEEEEGTEAASVPESTKPVVEESSEAASVPEATKPEVTEEPGSEEAAKVEEEPAAAAETAKVEDEPTEAGEPAAEAPEVPEPPAQATEAVEPAPPAVEQRKQERIENPTYTLEIVGNRYNTANFWTGRWRTRWVVDQAAGTVSGTINVDVHYYEQGNVQLATNHTSIFPLPTEATGSQSIASQIVTTISKIETTYHLELNDVYGELGDKVFRGLRRALPVTRQKMEWEKVSGYTLGSDLTKARA</sequence>
<dbReference type="Pfam" id="PF01267">
    <property type="entry name" value="F-actin_cap_A"/>
    <property type="match status" value="1"/>
</dbReference>
<dbReference type="OrthoDB" id="340550at2759"/>
<dbReference type="PANTHER" id="PTHR10653">
    <property type="entry name" value="F-ACTIN-CAPPING PROTEIN SUBUNIT ALPHA"/>
    <property type="match status" value="1"/>
</dbReference>
<dbReference type="Gene3D" id="3.30.1140.60">
    <property type="entry name" value="F-actin capping protein, alpha subunit"/>
    <property type="match status" value="1"/>
</dbReference>
<evidence type="ECO:0000313" key="5">
    <source>
        <dbReference type="Proteomes" id="UP000193986"/>
    </source>
</evidence>
<feature type="compositionally biased region" description="Acidic residues" evidence="3">
    <location>
        <begin position="213"/>
        <end position="227"/>
    </location>
</feature>
<dbReference type="PANTHER" id="PTHR10653:SF0">
    <property type="entry name" value="F-ACTIN-CAPPING PROTEIN SUBUNIT ALPHA"/>
    <property type="match status" value="1"/>
</dbReference>
<dbReference type="FunCoup" id="A0A1Y2B0A8">
    <property type="interactions" value="194"/>
</dbReference>
<comment type="caution">
    <text evidence="4">The sequence shown here is derived from an EMBL/GenBank/DDBJ whole genome shotgun (WGS) entry which is preliminary data.</text>
</comment>
<dbReference type="InterPro" id="IPR002189">
    <property type="entry name" value="CapZ_alpha"/>
</dbReference>
<keyword evidence="1" id="KW-0117">Actin capping</keyword>
<evidence type="ECO:0000256" key="2">
    <source>
        <dbReference type="ARBA" id="ARBA00023203"/>
    </source>
</evidence>
<dbReference type="SUPFAM" id="SSF90096">
    <property type="entry name" value="Subunits of heterodimeric actin filament capping protein Capz"/>
    <property type="match status" value="1"/>
</dbReference>
<dbReference type="EMBL" id="MCFC01000032">
    <property type="protein sequence ID" value="ORY28269.1"/>
    <property type="molecule type" value="Genomic_DNA"/>
</dbReference>
<evidence type="ECO:0000256" key="3">
    <source>
        <dbReference type="SAM" id="MobiDB-lite"/>
    </source>
</evidence>
<dbReference type="Proteomes" id="UP000193986">
    <property type="component" value="Unassembled WGS sequence"/>
</dbReference>
<dbReference type="STRING" id="71784.A0A1Y2B0A8"/>
<dbReference type="GO" id="GO:0030036">
    <property type="term" value="P:actin cytoskeleton organization"/>
    <property type="evidence" value="ECO:0007669"/>
    <property type="project" value="TreeGrafter"/>
</dbReference>
<feature type="compositionally biased region" description="Pro residues" evidence="3">
    <location>
        <begin position="155"/>
        <end position="166"/>
    </location>
</feature>
<keyword evidence="2" id="KW-0009">Actin-binding</keyword>
<dbReference type="InParanoid" id="A0A1Y2B0A8"/>
<dbReference type="GO" id="GO:0051015">
    <property type="term" value="F:actin filament binding"/>
    <property type="evidence" value="ECO:0007669"/>
    <property type="project" value="TreeGrafter"/>
</dbReference>
<protein>
    <submittedName>
        <fullName evidence="4">F-actin-capping protein subunit alpha</fullName>
    </submittedName>
</protein>
<keyword evidence="5" id="KW-1185">Reference proteome</keyword>
<dbReference type="Gene3D" id="3.90.1150.210">
    <property type="entry name" value="F-actin capping protein, beta subunit"/>
    <property type="match status" value="1"/>
</dbReference>
<dbReference type="InterPro" id="IPR042276">
    <property type="entry name" value="CapZ_alpha/beta_2"/>
</dbReference>
<dbReference type="PRINTS" id="PR00191">
    <property type="entry name" value="FACTINCAPA"/>
</dbReference>
<evidence type="ECO:0000313" key="4">
    <source>
        <dbReference type="EMBL" id="ORY28269.1"/>
    </source>
</evidence>
<dbReference type="AlphaFoldDB" id="A0A1Y2B0A8"/>
<proteinExistence type="predicted"/>
<dbReference type="GO" id="GO:0051016">
    <property type="term" value="P:barbed-end actin filament capping"/>
    <property type="evidence" value="ECO:0007669"/>
    <property type="project" value="InterPro"/>
</dbReference>
<dbReference type="InterPro" id="IPR042489">
    <property type="entry name" value="CapZ_alpha_1"/>
</dbReference>
<feature type="region of interest" description="Disordered" evidence="3">
    <location>
        <begin position="147"/>
        <end position="324"/>
    </location>
</feature>
<name>A0A1Y2B0A8_9TREE</name>
<evidence type="ECO:0000256" key="1">
    <source>
        <dbReference type="ARBA" id="ARBA00022467"/>
    </source>
</evidence>
<dbReference type="GO" id="GO:0030479">
    <property type="term" value="C:actin cortical patch"/>
    <property type="evidence" value="ECO:0007669"/>
    <property type="project" value="TreeGrafter"/>
</dbReference>
<accession>A0A1Y2B0A8</accession>